<accession>A0A5D2JQC0</accession>
<evidence type="ECO:0000256" key="1">
    <source>
        <dbReference type="SAM" id="MobiDB-lite"/>
    </source>
</evidence>
<reference evidence="2 3" key="1">
    <citation type="submission" date="2019-07" db="EMBL/GenBank/DDBJ databases">
        <title>WGS assembly of Gossypium tomentosum.</title>
        <authorList>
            <person name="Chen Z.J."/>
            <person name="Sreedasyam A."/>
            <person name="Ando A."/>
            <person name="Song Q."/>
            <person name="De L."/>
            <person name="Hulse-Kemp A."/>
            <person name="Ding M."/>
            <person name="Ye W."/>
            <person name="Kirkbride R."/>
            <person name="Jenkins J."/>
            <person name="Plott C."/>
            <person name="Lovell J."/>
            <person name="Lin Y.-M."/>
            <person name="Vaughn R."/>
            <person name="Liu B."/>
            <person name="Li W."/>
            <person name="Simpson S."/>
            <person name="Scheffler B."/>
            <person name="Saski C."/>
            <person name="Grover C."/>
            <person name="Hu G."/>
            <person name="Conover J."/>
            <person name="Carlson J."/>
            <person name="Shu S."/>
            <person name="Boston L."/>
            <person name="Williams M."/>
            <person name="Peterson D."/>
            <person name="Mcgee K."/>
            <person name="Jones D."/>
            <person name="Wendel J."/>
            <person name="Stelly D."/>
            <person name="Grimwood J."/>
            <person name="Schmutz J."/>
        </authorList>
    </citation>
    <scope>NUCLEOTIDE SEQUENCE [LARGE SCALE GENOMIC DNA]</scope>
    <source>
        <strain evidence="2">7179.01</strain>
    </source>
</reference>
<dbReference type="EMBL" id="CM017630">
    <property type="protein sequence ID" value="TYH56692.1"/>
    <property type="molecule type" value="Genomic_DNA"/>
</dbReference>
<gene>
    <name evidence="2" type="ORF">ES332_D08G038100v1</name>
</gene>
<protein>
    <submittedName>
        <fullName evidence="2">Uncharacterized protein</fullName>
    </submittedName>
</protein>
<proteinExistence type="predicted"/>
<name>A0A5D2JQC0_GOSTO</name>
<dbReference type="Proteomes" id="UP000322667">
    <property type="component" value="Chromosome D08"/>
</dbReference>
<sequence>MTEGSESGARRGDARETHGATISDDVEEVIISSTSTSPFLVSVPTTTLISLASTLPIPTLSSPVLSTHAFLTLTSSVPASSSSVMRSSLGKSLSSLRSQLANQRPLVAPKQRKKLKTTATKVTCPLGTSSATTSNTMASTF</sequence>
<feature type="region of interest" description="Disordered" evidence="1">
    <location>
        <begin position="1"/>
        <end position="22"/>
    </location>
</feature>
<feature type="compositionally biased region" description="Basic and acidic residues" evidence="1">
    <location>
        <begin position="8"/>
        <end position="18"/>
    </location>
</feature>
<evidence type="ECO:0000313" key="2">
    <source>
        <dbReference type="EMBL" id="TYH56692.1"/>
    </source>
</evidence>
<dbReference type="AlphaFoldDB" id="A0A5D2JQC0"/>
<keyword evidence="3" id="KW-1185">Reference proteome</keyword>
<organism evidence="2 3">
    <name type="scientific">Gossypium tomentosum</name>
    <name type="common">Hawaiian cotton</name>
    <name type="synonym">Gossypium sandvicense</name>
    <dbReference type="NCBI Taxonomy" id="34277"/>
    <lineage>
        <taxon>Eukaryota</taxon>
        <taxon>Viridiplantae</taxon>
        <taxon>Streptophyta</taxon>
        <taxon>Embryophyta</taxon>
        <taxon>Tracheophyta</taxon>
        <taxon>Spermatophyta</taxon>
        <taxon>Magnoliopsida</taxon>
        <taxon>eudicotyledons</taxon>
        <taxon>Gunneridae</taxon>
        <taxon>Pentapetalae</taxon>
        <taxon>rosids</taxon>
        <taxon>malvids</taxon>
        <taxon>Malvales</taxon>
        <taxon>Malvaceae</taxon>
        <taxon>Malvoideae</taxon>
        <taxon>Gossypium</taxon>
    </lineage>
</organism>
<evidence type="ECO:0000313" key="3">
    <source>
        <dbReference type="Proteomes" id="UP000322667"/>
    </source>
</evidence>